<accession>A0AAW0XR85</accession>
<dbReference type="SMART" id="SM00494">
    <property type="entry name" value="ChtBD2"/>
    <property type="match status" value="1"/>
</dbReference>
<dbReference type="EMBL" id="JARKIK010000029">
    <property type="protein sequence ID" value="KAK8742135.1"/>
    <property type="molecule type" value="Genomic_DNA"/>
</dbReference>
<dbReference type="Proteomes" id="UP001445076">
    <property type="component" value="Unassembled WGS sequence"/>
</dbReference>
<dbReference type="AlphaFoldDB" id="A0AAW0XR85"/>
<gene>
    <name evidence="7" type="ORF">OTU49_002133</name>
</gene>
<keyword evidence="3" id="KW-0677">Repeat</keyword>
<reference evidence="7 8" key="1">
    <citation type="journal article" date="2024" name="BMC Genomics">
        <title>Genome assembly of redclaw crayfish (Cherax quadricarinatus) provides insights into its immune adaptation and hypoxia tolerance.</title>
        <authorList>
            <person name="Liu Z."/>
            <person name="Zheng J."/>
            <person name="Li H."/>
            <person name="Fang K."/>
            <person name="Wang S."/>
            <person name="He J."/>
            <person name="Zhou D."/>
            <person name="Weng S."/>
            <person name="Chi M."/>
            <person name="Gu Z."/>
            <person name="He J."/>
            <person name="Li F."/>
            <person name="Wang M."/>
        </authorList>
    </citation>
    <scope>NUCLEOTIDE SEQUENCE [LARGE SCALE GENOMIC DNA]</scope>
    <source>
        <strain evidence="7">ZL_2023a</strain>
    </source>
</reference>
<dbReference type="GO" id="GO:0005576">
    <property type="term" value="C:extracellular region"/>
    <property type="evidence" value="ECO:0007669"/>
    <property type="project" value="InterPro"/>
</dbReference>
<keyword evidence="1" id="KW-0147">Chitin-binding</keyword>
<evidence type="ECO:0000256" key="5">
    <source>
        <dbReference type="ARBA" id="ARBA00023180"/>
    </source>
</evidence>
<organism evidence="7 8">
    <name type="scientific">Cherax quadricarinatus</name>
    <name type="common">Australian red claw crayfish</name>
    <dbReference type="NCBI Taxonomy" id="27406"/>
    <lineage>
        <taxon>Eukaryota</taxon>
        <taxon>Metazoa</taxon>
        <taxon>Ecdysozoa</taxon>
        <taxon>Arthropoda</taxon>
        <taxon>Crustacea</taxon>
        <taxon>Multicrustacea</taxon>
        <taxon>Malacostraca</taxon>
        <taxon>Eumalacostraca</taxon>
        <taxon>Eucarida</taxon>
        <taxon>Decapoda</taxon>
        <taxon>Pleocyemata</taxon>
        <taxon>Astacidea</taxon>
        <taxon>Parastacoidea</taxon>
        <taxon>Parastacidae</taxon>
        <taxon>Cherax</taxon>
    </lineage>
</organism>
<evidence type="ECO:0000256" key="1">
    <source>
        <dbReference type="ARBA" id="ARBA00022669"/>
    </source>
</evidence>
<evidence type="ECO:0000259" key="6">
    <source>
        <dbReference type="PROSITE" id="PS50940"/>
    </source>
</evidence>
<keyword evidence="5" id="KW-0325">Glycoprotein</keyword>
<protein>
    <recommendedName>
        <fullName evidence="6">Chitin-binding type-2 domain-containing protein</fullName>
    </recommendedName>
</protein>
<keyword evidence="2" id="KW-0732">Signal</keyword>
<evidence type="ECO:0000256" key="4">
    <source>
        <dbReference type="ARBA" id="ARBA00023157"/>
    </source>
</evidence>
<proteinExistence type="predicted"/>
<keyword evidence="8" id="KW-1185">Reference proteome</keyword>
<keyword evidence="4" id="KW-1015">Disulfide bond</keyword>
<dbReference type="Gene3D" id="2.170.140.10">
    <property type="entry name" value="Chitin binding domain"/>
    <property type="match status" value="1"/>
</dbReference>
<dbReference type="SUPFAM" id="SSF57625">
    <property type="entry name" value="Invertebrate chitin-binding proteins"/>
    <property type="match status" value="1"/>
</dbReference>
<dbReference type="InterPro" id="IPR002557">
    <property type="entry name" value="Chitin-bd_dom"/>
</dbReference>
<sequence length="183" mass="20806">RNRDGEAQHSWRHEDDTAAAGVGYDHLSRDPTYYNTPGILTPAHYMHPPHNSVRPMSKRRTPVQFPLRRRSRAVHGRGQPETLSCPTHGVHPYPKNCSLYIKCGWHPPYLEECPPGKLFNPQSNYCDLPDRVDCPSMSPVSAPRTTTLPPVSQLPIPKRCPRGYDEQRFSAVSDYNDVTYSDK</sequence>
<dbReference type="InterPro" id="IPR051940">
    <property type="entry name" value="Chitin_bind-dev_reg"/>
</dbReference>
<dbReference type="InterPro" id="IPR036508">
    <property type="entry name" value="Chitin-bd_dom_sf"/>
</dbReference>
<evidence type="ECO:0000256" key="3">
    <source>
        <dbReference type="ARBA" id="ARBA00022737"/>
    </source>
</evidence>
<dbReference type="PANTHER" id="PTHR23301">
    <property type="entry name" value="CHITIN BINDING PERITROPHIN-A"/>
    <property type="match status" value="1"/>
</dbReference>
<feature type="non-terminal residue" evidence="7">
    <location>
        <position position="183"/>
    </location>
</feature>
<evidence type="ECO:0000256" key="2">
    <source>
        <dbReference type="ARBA" id="ARBA00022729"/>
    </source>
</evidence>
<dbReference type="GO" id="GO:0008061">
    <property type="term" value="F:chitin binding"/>
    <property type="evidence" value="ECO:0007669"/>
    <property type="project" value="UniProtKB-KW"/>
</dbReference>
<feature type="non-terminal residue" evidence="7">
    <location>
        <position position="1"/>
    </location>
</feature>
<dbReference type="PANTHER" id="PTHR23301:SF0">
    <property type="entry name" value="CHITIN-BINDING TYPE-2 DOMAIN-CONTAINING PROTEIN-RELATED"/>
    <property type="match status" value="1"/>
</dbReference>
<feature type="domain" description="Chitin-binding type-2" evidence="6">
    <location>
        <begin position="82"/>
        <end position="136"/>
    </location>
</feature>
<comment type="caution">
    <text evidence="7">The sequence shown here is derived from an EMBL/GenBank/DDBJ whole genome shotgun (WGS) entry which is preliminary data.</text>
</comment>
<dbReference type="PROSITE" id="PS50940">
    <property type="entry name" value="CHIT_BIND_II"/>
    <property type="match status" value="1"/>
</dbReference>
<evidence type="ECO:0000313" key="7">
    <source>
        <dbReference type="EMBL" id="KAK8742135.1"/>
    </source>
</evidence>
<name>A0AAW0XR85_CHEQU</name>
<evidence type="ECO:0000313" key="8">
    <source>
        <dbReference type="Proteomes" id="UP001445076"/>
    </source>
</evidence>
<dbReference type="Pfam" id="PF01607">
    <property type="entry name" value="CBM_14"/>
    <property type="match status" value="1"/>
</dbReference>